<dbReference type="InterPro" id="IPR043502">
    <property type="entry name" value="DNA/RNA_pol_sf"/>
</dbReference>
<dbReference type="EMBL" id="KV417317">
    <property type="protein sequence ID" value="KZO91857.1"/>
    <property type="molecule type" value="Genomic_DNA"/>
</dbReference>
<proteinExistence type="predicted"/>
<keyword evidence="2" id="KW-1185">Reference proteome</keyword>
<dbReference type="STRING" id="1330018.A0A167HPV7"/>
<feature type="non-terminal residue" evidence="1">
    <location>
        <position position="1"/>
    </location>
</feature>
<dbReference type="OrthoDB" id="3344688at2759"/>
<dbReference type="PANTHER" id="PTHR11439">
    <property type="entry name" value="GAG-POL-RELATED RETROTRANSPOSON"/>
    <property type="match status" value="1"/>
</dbReference>
<evidence type="ECO:0000313" key="2">
    <source>
        <dbReference type="Proteomes" id="UP000076738"/>
    </source>
</evidence>
<name>A0A167HPV7_CALVF</name>
<organism evidence="1 2">
    <name type="scientific">Calocera viscosa (strain TUFC12733)</name>
    <dbReference type="NCBI Taxonomy" id="1330018"/>
    <lineage>
        <taxon>Eukaryota</taxon>
        <taxon>Fungi</taxon>
        <taxon>Dikarya</taxon>
        <taxon>Basidiomycota</taxon>
        <taxon>Agaricomycotina</taxon>
        <taxon>Dacrymycetes</taxon>
        <taxon>Dacrymycetales</taxon>
        <taxon>Dacrymycetaceae</taxon>
        <taxon>Calocera</taxon>
    </lineage>
</organism>
<reference evidence="1 2" key="1">
    <citation type="journal article" date="2016" name="Mol. Biol. Evol.">
        <title>Comparative Genomics of Early-Diverging Mushroom-Forming Fungi Provides Insights into the Origins of Lignocellulose Decay Capabilities.</title>
        <authorList>
            <person name="Nagy L.G."/>
            <person name="Riley R."/>
            <person name="Tritt A."/>
            <person name="Adam C."/>
            <person name="Daum C."/>
            <person name="Floudas D."/>
            <person name="Sun H."/>
            <person name="Yadav J.S."/>
            <person name="Pangilinan J."/>
            <person name="Larsson K.H."/>
            <person name="Matsuura K."/>
            <person name="Barry K."/>
            <person name="Labutti K."/>
            <person name="Kuo R."/>
            <person name="Ohm R.A."/>
            <person name="Bhattacharya S.S."/>
            <person name="Shirouzu T."/>
            <person name="Yoshinaga Y."/>
            <person name="Martin F.M."/>
            <person name="Grigoriev I.V."/>
            <person name="Hibbett D.S."/>
        </authorList>
    </citation>
    <scope>NUCLEOTIDE SEQUENCE [LARGE SCALE GENOMIC DNA]</scope>
    <source>
        <strain evidence="1 2">TUFC12733</strain>
    </source>
</reference>
<gene>
    <name evidence="1" type="ORF">CALVIDRAFT_467694</name>
</gene>
<protein>
    <submittedName>
        <fullName evidence="1">Uncharacterized protein</fullName>
    </submittedName>
</protein>
<dbReference type="AlphaFoldDB" id="A0A167HPV7"/>
<dbReference type="Proteomes" id="UP000076738">
    <property type="component" value="Unassembled WGS sequence"/>
</dbReference>
<sequence>PDISYAISALGQFNANPGREHWLAVKRVLRYLAGTKEMGLVLAHGGEHGLVGWSDADWAGDHEDRKSTSGYIFMLDGMPISWSARKQKTVALSTTEAEYIALTYWWDEALWLRTLLSDLGIQLNGPTTLYVDNQSALSLIRNPVLHSRTKHIDIRHHFIRNAMDASDIELIYCPTDQMVADILTKPLTMDKHHRFADMLGL</sequence>
<evidence type="ECO:0000313" key="1">
    <source>
        <dbReference type="EMBL" id="KZO91857.1"/>
    </source>
</evidence>
<feature type="non-terminal residue" evidence="1">
    <location>
        <position position="201"/>
    </location>
</feature>
<dbReference type="CDD" id="cd09272">
    <property type="entry name" value="RNase_HI_RT_Ty1"/>
    <property type="match status" value="1"/>
</dbReference>
<dbReference type="SUPFAM" id="SSF56672">
    <property type="entry name" value="DNA/RNA polymerases"/>
    <property type="match status" value="1"/>
</dbReference>
<accession>A0A167HPV7</accession>
<dbReference type="PANTHER" id="PTHR11439:SF483">
    <property type="entry name" value="PEPTIDE SYNTHASE GLIP-LIKE, PUTATIVE (AFU_ORTHOLOGUE AFUA_3G12920)-RELATED"/>
    <property type="match status" value="1"/>
</dbReference>